<organism evidence="1">
    <name type="scientific">Lepeophtheirus salmonis</name>
    <name type="common">Salmon louse</name>
    <name type="synonym">Caligus salmonis</name>
    <dbReference type="NCBI Taxonomy" id="72036"/>
    <lineage>
        <taxon>Eukaryota</taxon>
        <taxon>Metazoa</taxon>
        <taxon>Ecdysozoa</taxon>
        <taxon>Arthropoda</taxon>
        <taxon>Crustacea</taxon>
        <taxon>Multicrustacea</taxon>
        <taxon>Hexanauplia</taxon>
        <taxon>Copepoda</taxon>
        <taxon>Siphonostomatoida</taxon>
        <taxon>Caligidae</taxon>
        <taxon>Lepeophtheirus</taxon>
    </lineage>
</organism>
<protein>
    <submittedName>
        <fullName evidence="1">Uncharacterized protein</fullName>
    </submittedName>
</protein>
<name>A0A0K2TFY8_LEPSM</name>
<accession>A0A0K2TFY8</accession>
<dbReference type="AlphaFoldDB" id="A0A0K2TFY8"/>
<reference evidence="1" key="1">
    <citation type="submission" date="2014-05" db="EMBL/GenBank/DDBJ databases">
        <authorList>
            <person name="Chronopoulou M."/>
        </authorList>
    </citation>
    <scope>NUCLEOTIDE SEQUENCE</scope>
    <source>
        <tissue evidence="1">Whole organism</tissue>
    </source>
</reference>
<dbReference type="EMBL" id="HACA01007429">
    <property type="protein sequence ID" value="CDW24790.1"/>
    <property type="molecule type" value="Transcribed_RNA"/>
</dbReference>
<proteinExistence type="predicted"/>
<evidence type="ECO:0000313" key="1">
    <source>
        <dbReference type="EMBL" id="CDW24790.1"/>
    </source>
</evidence>
<sequence>MPIFIPNPNTWPCSELCRILRVDLTQGLILRKVQSPPKLGVH</sequence>